<sequence>MQKCWHFDPSERPTAVELQKNIENISVKEPCSKTKIMRSSDIGPITTNNLHKNSLLSEMIKSAESIMSLLDYSTKSPQIT</sequence>
<comment type="caution">
    <text evidence="1">The sequence shown here is derived from an EMBL/GenBank/DDBJ whole genome shotgun (WGS) entry which is preliminary data.</text>
</comment>
<reference evidence="1 2" key="1">
    <citation type="journal article" date="2013" name="Proc. Natl. Acad. Sci. U.S.A.">
        <title>Genome of an arbuscular mycorrhizal fungus provides insight into the oldest plant symbiosis.</title>
        <authorList>
            <person name="Tisserant E."/>
            <person name="Malbreil M."/>
            <person name="Kuo A."/>
            <person name="Kohler A."/>
            <person name="Symeonidi A."/>
            <person name="Balestrini R."/>
            <person name="Charron P."/>
            <person name="Duensing N."/>
            <person name="Frei Dit Frey N."/>
            <person name="Gianinazzi-Pearson V."/>
            <person name="Gilbert L.B."/>
            <person name="Handa Y."/>
            <person name="Herr J.R."/>
            <person name="Hijri M."/>
            <person name="Koul R."/>
            <person name="Kawaguchi M."/>
            <person name="Krajinski F."/>
            <person name="Lammers P.J."/>
            <person name="Masclaux F.G."/>
            <person name="Murat C."/>
            <person name="Morin E."/>
            <person name="Ndikumana S."/>
            <person name="Pagni M."/>
            <person name="Petitpierre D."/>
            <person name="Requena N."/>
            <person name="Rosikiewicz P."/>
            <person name="Riley R."/>
            <person name="Saito K."/>
            <person name="San Clemente H."/>
            <person name="Shapiro H."/>
            <person name="van Tuinen D."/>
            <person name="Becard G."/>
            <person name="Bonfante P."/>
            <person name="Paszkowski U."/>
            <person name="Shachar-Hill Y.Y."/>
            <person name="Tuskan G.A."/>
            <person name="Young P.W."/>
            <person name="Sanders I.R."/>
            <person name="Henrissat B."/>
            <person name="Rensing S.A."/>
            <person name="Grigoriev I.V."/>
            <person name="Corradi N."/>
            <person name="Roux C."/>
            <person name="Martin F."/>
        </authorList>
    </citation>
    <scope>NUCLEOTIDE SEQUENCE [LARGE SCALE GENOMIC DNA]</scope>
    <source>
        <strain evidence="1 2">DAOM 197198</strain>
    </source>
</reference>
<evidence type="ECO:0000313" key="1">
    <source>
        <dbReference type="EMBL" id="POG82806.1"/>
    </source>
</evidence>
<gene>
    <name evidence="1" type="ORF">GLOIN_2v1493922</name>
</gene>
<dbReference type="EMBL" id="AUPC02000003">
    <property type="protein sequence ID" value="POG82806.1"/>
    <property type="molecule type" value="Genomic_DNA"/>
</dbReference>
<protein>
    <recommendedName>
        <fullName evidence="3">Serine-threonine/tyrosine-protein kinase catalytic domain-containing protein</fullName>
    </recommendedName>
</protein>
<name>A0A2P4QYS4_RHIID</name>
<evidence type="ECO:0000313" key="2">
    <source>
        <dbReference type="Proteomes" id="UP000018888"/>
    </source>
</evidence>
<organism evidence="1 2">
    <name type="scientific">Rhizophagus irregularis (strain DAOM 181602 / DAOM 197198 / MUCL 43194)</name>
    <name type="common">Arbuscular mycorrhizal fungus</name>
    <name type="synonym">Glomus intraradices</name>
    <dbReference type="NCBI Taxonomy" id="747089"/>
    <lineage>
        <taxon>Eukaryota</taxon>
        <taxon>Fungi</taxon>
        <taxon>Fungi incertae sedis</taxon>
        <taxon>Mucoromycota</taxon>
        <taxon>Glomeromycotina</taxon>
        <taxon>Glomeromycetes</taxon>
        <taxon>Glomerales</taxon>
        <taxon>Glomeraceae</taxon>
        <taxon>Rhizophagus</taxon>
    </lineage>
</organism>
<dbReference type="AlphaFoldDB" id="A0A2P4QYS4"/>
<dbReference type="Proteomes" id="UP000018888">
    <property type="component" value="Unassembled WGS sequence"/>
</dbReference>
<keyword evidence="2" id="KW-1185">Reference proteome</keyword>
<evidence type="ECO:0008006" key="3">
    <source>
        <dbReference type="Google" id="ProtNLM"/>
    </source>
</evidence>
<accession>A0A2P4QYS4</accession>
<reference evidence="1 2" key="2">
    <citation type="journal article" date="2018" name="New Phytol.">
        <title>High intraspecific genome diversity in the model arbuscular mycorrhizal symbiont Rhizophagus irregularis.</title>
        <authorList>
            <person name="Chen E.C.H."/>
            <person name="Morin E."/>
            <person name="Beaudet D."/>
            <person name="Noel J."/>
            <person name="Yildirir G."/>
            <person name="Ndikumana S."/>
            <person name="Charron P."/>
            <person name="St-Onge C."/>
            <person name="Giorgi J."/>
            <person name="Kruger M."/>
            <person name="Marton T."/>
            <person name="Ropars J."/>
            <person name="Grigoriev I.V."/>
            <person name="Hainaut M."/>
            <person name="Henrissat B."/>
            <person name="Roux C."/>
            <person name="Martin F."/>
            <person name="Corradi N."/>
        </authorList>
    </citation>
    <scope>NUCLEOTIDE SEQUENCE [LARGE SCALE GENOMIC DNA]</scope>
    <source>
        <strain evidence="1 2">DAOM 197198</strain>
    </source>
</reference>
<proteinExistence type="predicted"/>